<dbReference type="PRINTS" id="PR00131">
    <property type="entry name" value="GLHYDRLASE1"/>
</dbReference>
<comment type="similarity">
    <text evidence="1">Belongs to the glycosyl hydrolase 1 family.</text>
</comment>
<dbReference type="InterPro" id="IPR017853">
    <property type="entry name" value="GH"/>
</dbReference>
<dbReference type="Ensembl" id="ENSCVAT00000016174.1">
    <property type="protein sequence ID" value="ENSCVAP00000009693.1"/>
    <property type="gene ID" value="ENSCVAG00000011767.1"/>
</dbReference>
<dbReference type="AlphaFoldDB" id="A0A3Q2CVA5"/>
<reference evidence="2" key="2">
    <citation type="submission" date="2025-09" db="UniProtKB">
        <authorList>
            <consortium name="Ensembl"/>
        </authorList>
    </citation>
    <scope>IDENTIFICATION</scope>
</reference>
<dbReference type="Proteomes" id="UP000265020">
    <property type="component" value="Unassembled WGS sequence"/>
</dbReference>
<evidence type="ECO:0000313" key="3">
    <source>
        <dbReference type="Proteomes" id="UP000265020"/>
    </source>
</evidence>
<organism evidence="2 3">
    <name type="scientific">Cyprinodon variegatus</name>
    <name type="common">Sheepshead minnow</name>
    <dbReference type="NCBI Taxonomy" id="28743"/>
    <lineage>
        <taxon>Eukaryota</taxon>
        <taxon>Metazoa</taxon>
        <taxon>Chordata</taxon>
        <taxon>Craniata</taxon>
        <taxon>Vertebrata</taxon>
        <taxon>Euteleostomi</taxon>
        <taxon>Actinopterygii</taxon>
        <taxon>Neopterygii</taxon>
        <taxon>Teleostei</taxon>
        <taxon>Neoteleostei</taxon>
        <taxon>Acanthomorphata</taxon>
        <taxon>Ovalentaria</taxon>
        <taxon>Atherinomorphae</taxon>
        <taxon>Cyprinodontiformes</taxon>
        <taxon>Cyprinodontidae</taxon>
        <taxon>Cyprinodon</taxon>
    </lineage>
</organism>
<sequence>MLNHPPCPTYQFLWGSGTSAFQTEGAWNQDGKGVSIWDYFTHSSDSETADVASDSYNYWEEDVAALGYLGVRSYSFSLSWPRLFPDGNATGEPNAAAFDGVQVFGYLAWSLVDGFEWNYGYGVRRGLFYIDFKQPNRTRLPKTTAQYFKQIVASNAETHLKGTGHWT</sequence>
<dbReference type="InterPro" id="IPR033132">
    <property type="entry name" value="GH_1_N_CS"/>
</dbReference>
<evidence type="ECO:0000256" key="1">
    <source>
        <dbReference type="RuleBase" id="RU003690"/>
    </source>
</evidence>
<dbReference type="SUPFAM" id="SSF51445">
    <property type="entry name" value="(Trans)glycosidases"/>
    <property type="match status" value="2"/>
</dbReference>
<dbReference type="Gene3D" id="3.20.20.80">
    <property type="entry name" value="Glycosidases"/>
    <property type="match status" value="2"/>
</dbReference>
<dbReference type="GeneTree" id="ENSGT00940000157489"/>
<accession>A0A3Q2CVA5</accession>
<dbReference type="GO" id="GO:0004553">
    <property type="term" value="F:hydrolase activity, hydrolyzing O-glycosyl compounds"/>
    <property type="evidence" value="ECO:0007669"/>
    <property type="project" value="InterPro"/>
</dbReference>
<dbReference type="InterPro" id="IPR001360">
    <property type="entry name" value="Glyco_hydro_1"/>
</dbReference>
<protein>
    <submittedName>
        <fullName evidence="2">Klotho beta</fullName>
    </submittedName>
</protein>
<evidence type="ECO:0000313" key="2">
    <source>
        <dbReference type="Ensembl" id="ENSCVAP00000009693.1"/>
    </source>
</evidence>
<reference evidence="2" key="1">
    <citation type="submission" date="2025-08" db="UniProtKB">
        <authorList>
            <consortium name="Ensembl"/>
        </authorList>
    </citation>
    <scope>IDENTIFICATION</scope>
</reference>
<keyword evidence="3" id="KW-1185">Reference proteome</keyword>
<name>A0A3Q2CVA5_CYPVA</name>
<dbReference type="PANTHER" id="PTHR10353:SF68">
    <property type="entry name" value="BETA-KLOTHO"/>
    <property type="match status" value="1"/>
</dbReference>
<dbReference type="PROSITE" id="PS00653">
    <property type="entry name" value="GLYCOSYL_HYDROL_F1_2"/>
    <property type="match status" value="1"/>
</dbReference>
<dbReference type="PANTHER" id="PTHR10353">
    <property type="entry name" value="GLYCOSYL HYDROLASE"/>
    <property type="match status" value="1"/>
</dbReference>
<dbReference type="GO" id="GO:0005975">
    <property type="term" value="P:carbohydrate metabolic process"/>
    <property type="evidence" value="ECO:0007669"/>
    <property type="project" value="InterPro"/>
</dbReference>
<dbReference type="Pfam" id="PF00232">
    <property type="entry name" value="Glyco_hydro_1"/>
    <property type="match status" value="1"/>
</dbReference>
<proteinExistence type="inferred from homology"/>